<proteinExistence type="predicted"/>
<evidence type="ECO:0000259" key="1">
    <source>
        <dbReference type="Pfam" id="PF04909"/>
    </source>
</evidence>
<evidence type="ECO:0000313" key="2">
    <source>
        <dbReference type="EMBL" id="GAA5134336.1"/>
    </source>
</evidence>
<organism evidence="2 3">
    <name type="scientific">Prosthecobacter algae</name>
    <dbReference type="NCBI Taxonomy" id="1144682"/>
    <lineage>
        <taxon>Bacteria</taxon>
        <taxon>Pseudomonadati</taxon>
        <taxon>Verrucomicrobiota</taxon>
        <taxon>Verrucomicrobiia</taxon>
        <taxon>Verrucomicrobiales</taxon>
        <taxon>Verrucomicrobiaceae</taxon>
        <taxon>Prosthecobacter</taxon>
    </lineage>
</organism>
<dbReference type="InterPro" id="IPR032466">
    <property type="entry name" value="Metal_Hydrolase"/>
</dbReference>
<dbReference type="EMBL" id="BAABIA010000001">
    <property type="protein sequence ID" value="GAA5134336.1"/>
    <property type="molecule type" value="Genomic_DNA"/>
</dbReference>
<dbReference type="InterPro" id="IPR006680">
    <property type="entry name" value="Amidohydro-rel"/>
</dbReference>
<dbReference type="Pfam" id="PF04909">
    <property type="entry name" value="Amidohydro_2"/>
    <property type="match status" value="1"/>
</dbReference>
<dbReference type="SUPFAM" id="SSF51556">
    <property type="entry name" value="Metallo-dependent hydrolases"/>
    <property type="match status" value="1"/>
</dbReference>
<dbReference type="Proteomes" id="UP001499852">
    <property type="component" value="Unassembled WGS sequence"/>
</dbReference>
<dbReference type="InterPro" id="IPR006311">
    <property type="entry name" value="TAT_signal"/>
</dbReference>
<dbReference type="RefSeq" id="WP_345734881.1">
    <property type="nucleotide sequence ID" value="NZ_BAABIA010000001.1"/>
</dbReference>
<sequence>MSEITPILPRRQFIAQAAAAMALPLVFREAAGEPAVPAAGWIDCNAHLGPHPNRDLPPLTTESLTSRGLTEAWVAPLEALLQRDLASVNARHAARCGGPLRAVGVVHPGLPDWQEDLRRCTEEHGMKIIRLYPGYHGYTLDDPSLMKLLEQAAAKNVRVQIVAEMENVRTQHPLLQVKPVDFKPLAAALKHLPELRVMVLNANATMAQTTLRGLDNVWLDIAMIEGVAGVENLLKQWPQDRLVFGSHAPFFYPESSMLKLQESELSEAEIAALKSANARAWLS</sequence>
<dbReference type="PROSITE" id="PS51318">
    <property type="entry name" value="TAT"/>
    <property type="match status" value="1"/>
</dbReference>
<comment type="caution">
    <text evidence="2">The sequence shown here is derived from an EMBL/GenBank/DDBJ whole genome shotgun (WGS) entry which is preliminary data.</text>
</comment>
<keyword evidence="3" id="KW-1185">Reference proteome</keyword>
<protein>
    <recommendedName>
        <fullName evidence="1">Amidohydrolase-related domain-containing protein</fullName>
    </recommendedName>
</protein>
<dbReference type="Gene3D" id="3.20.20.140">
    <property type="entry name" value="Metal-dependent hydrolases"/>
    <property type="match status" value="1"/>
</dbReference>
<name>A0ABP9NZ71_9BACT</name>
<feature type="domain" description="Amidohydrolase-related" evidence="1">
    <location>
        <begin position="83"/>
        <end position="282"/>
    </location>
</feature>
<accession>A0ABP9NZ71</accession>
<reference evidence="3" key="1">
    <citation type="journal article" date="2019" name="Int. J. Syst. Evol. Microbiol.">
        <title>The Global Catalogue of Microorganisms (GCM) 10K type strain sequencing project: providing services to taxonomists for standard genome sequencing and annotation.</title>
        <authorList>
            <consortium name="The Broad Institute Genomics Platform"/>
            <consortium name="The Broad Institute Genome Sequencing Center for Infectious Disease"/>
            <person name="Wu L."/>
            <person name="Ma J."/>
        </authorList>
    </citation>
    <scope>NUCLEOTIDE SEQUENCE [LARGE SCALE GENOMIC DNA]</scope>
    <source>
        <strain evidence="3">JCM 18053</strain>
    </source>
</reference>
<gene>
    <name evidence="2" type="ORF">GCM10023213_05870</name>
</gene>
<evidence type="ECO:0000313" key="3">
    <source>
        <dbReference type="Proteomes" id="UP001499852"/>
    </source>
</evidence>